<organism evidence="1">
    <name type="scientific">Ophidiomyces ophidiicola</name>
    <dbReference type="NCBI Taxonomy" id="1387563"/>
    <lineage>
        <taxon>Eukaryota</taxon>
        <taxon>Fungi</taxon>
        <taxon>Dikarya</taxon>
        <taxon>Ascomycota</taxon>
        <taxon>Pezizomycotina</taxon>
        <taxon>Eurotiomycetes</taxon>
        <taxon>Eurotiomycetidae</taxon>
        <taxon>Onygenales</taxon>
        <taxon>Onygenaceae</taxon>
        <taxon>Ophidiomyces</taxon>
    </lineage>
</organism>
<accession>A0ACB8V3A4</accession>
<protein>
    <submittedName>
        <fullName evidence="1">Uncharacterized protein</fullName>
    </submittedName>
</protein>
<name>A0ACB8V3A4_9EURO</name>
<comment type="caution">
    <text evidence="1">The sequence shown here is derived from an EMBL/GenBank/DDBJ whole genome shotgun (WGS) entry which is preliminary data.</text>
</comment>
<dbReference type="EMBL" id="JALBCA010000018">
    <property type="protein sequence ID" value="KAI2390321.1"/>
    <property type="molecule type" value="Genomic_DNA"/>
</dbReference>
<evidence type="ECO:0000313" key="1">
    <source>
        <dbReference type="EMBL" id="KAI2390321.1"/>
    </source>
</evidence>
<sequence>MDLVSQHRSPETGWEYHCYNSLKKNFGEALENLTHGLTDKAGRPVSVLDANTWGIDINTCNTYCNTETLPWPNFNFKAFSAAFTSYLLPWLALTAQLPYETGNPWSDIMSLCIALGSPAMITYSLTITMLNRYWVRREFRLLLGSLRRHTRLRYKRQICAVQYFLAEVQQVPLQLPSDFNVLRQHLQPEMEKSWTRLSGRLRRSRRGVTASLVAQVLSAAVAYTFTVISSFVSSIESLDSVMQITAGTLWAWLIPIVCGWVIVGTQSTHDAIEDALRMKYLNTSYEPHSAIEGLENPSENEDNAKISVRLDRKDRNQPNMFGLSFAGDELHKGPVYNYARVFTWWQAVHHFMEAIKSMDQPQLTRDGQYSQPGKPHDQMATDSLLESEVTKLPAFNTGQYMALYPKFSDLPPDLWWRMVLASVMALSIQWGTTGASALMAYLTPVQGLGCRSGGYTLYGILGTLAWMALVASMLFSHAAMSSYPLKSYRNAFFGRIAIFLRCTGKFIAIFNAAWLVCSTIFENVGFYDNCWCHAVVLGYGQKAWAILFRTPEEFRHEAKNSWPGGIAFTMIVCTLSVLVYLLGSGDDSRLGEDEYD</sequence>
<reference evidence="1" key="1">
    <citation type="journal article" date="2022" name="bioRxiv">
        <title>Population genetic analysis of Ophidiomyces ophidiicola, the causative agent of snake fungal disease, indicates recent introductions to the USA.</title>
        <authorList>
            <person name="Ladner J.T."/>
            <person name="Palmer J.M."/>
            <person name="Ettinger C.L."/>
            <person name="Stajich J.E."/>
            <person name="Farrell T.M."/>
            <person name="Glorioso B.M."/>
            <person name="Lawson B."/>
            <person name="Price S.J."/>
            <person name="Stengle A.G."/>
            <person name="Grear D.A."/>
            <person name="Lorch J.M."/>
        </authorList>
    </citation>
    <scope>NUCLEOTIDE SEQUENCE</scope>
    <source>
        <strain evidence="1">NWHC 24266-5</strain>
    </source>
</reference>
<gene>
    <name evidence="1" type="ORF">LOY88_001655</name>
</gene>
<proteinExistence type="predicted"/>